<dbReference type="GO" id="GO:0016301">
    <property type="term" value="F:kinase activity"/>
    <property type="evidence" value="ECO:0007669"/>
    <property type="project" value="UniProtKB-KW"/>
</dbReference>
<dbReference type="Proteomes" id="UP001529338">
    <property type="component" value="Unassembled WGS sequence"/>
</dbReference>
<dbReference type="EMBL" id="JAUCGQ010000001">
    <property type="protein sequence ID" value="MDM7854162.1"/>
    <property type="molecule type" value="Genomic_DNA"/>
</dbReference>
<dbReference type="CDD" id="cd16917">
    <property type="entry name" value="HATPase_UhpB-NarQ-NarX-like"/>
    <property type="match status" value="1"/>
</dbReference>
<evidence type="ECO:0000256" key="5">
    <source>
        <dbReference type="ARBA" id="ARBA00022741"/>
    </source>
</evidence>
<evidence type="ECO:0000259" key="10">
    <source>
        <dbReference type="SMART" id="SM00387"/>
    </source>
</evidence>
<proteinExistence type="predicted"/>
<dbReference type="InterPro" id="IPR003594">
    <property type="entry name" value="HATPase_dom"/>
</dbReference>
<accession>A0ABT7SF21</accession>
<feature type="transmembrane region" description="Helical" evidence="9">
    <location>
        <begin position="92"/>
        <end position="113"/>
    </location>
</feature>
<keyword evidence="9" id="KW-0472">Membrane</keyword>
<dbReference type="Gene3D" id="3.30.565.10">
    <property type="entry name" value="Histidine kinase-like ATPase, C-terminal domain"/>
    <property type="match status" value="1"/>
</dbReference>
<evidence type="ECO:0000313" key="11">
    <source>
        <dbReference type="EMBL" id="MDM7854162.1"/>
    </source>
</evidence>
<reference evidence="11 12" key="1">
    <citation type="submission" date="2023-06" db="EMBL/GenBank/DDBJ databases">
        <title>Cellulomonas sp. MW4 Whole genome sequence.</title>
        <authorList>
            <person name="Park S."/>
        </authorList>
    </citation>
    <scope>NUCLEOTIDE SEQUENCE [LARGE SCALE GENOMIC DNA]</scope>
    <source>
        <strain evidence="11 12">MW4</strain>
    </source>
</reference>
<dbReference type="InterPro" id="IPR036890">
    <property type="entry name" value="HATPase_C_sf"/>
</dbReference>
<dbReference type="Pfam" id="PF07730">
    <property type="entry name" value="HisKA_3"/>
    <property type="match status" value="1"/>
</dbReference>
<dbReference type="SUPFAM" id="SSF55874">
    <property type="entry name" value="ATPase domain of HSP90 chaperone/DNA topoisomerase II/histidine kinase"/>
    <property type="match status" value="1"/>
</dbReference>
<keyword evidence="8" id="KW-0902">Two-component regulatory system</keyword>
<keyword evidence="5" id="KW-0547">Nucleotide-binding</keyword>
<protein>
    <recommendedName>
        <fullName evidence="2">histidine kinase</fullName>
        <ecNumber evidence="2">2.7.13.3</ecNumber>
    </recommendedName>
</protein>
<evidence type="ECO:0000256" key="9">
    <source>
        <dbReference type="SAM" id="Phobius"/>
    </source>
</evidence>
<dbReference type="RefSeq" id="WP_289453783.1">
    <property type="nucleotide sequence ID" value="NZ_JAUCGQ010000001.1"/>
</dbReference>
<dbReference type="InterPro" id="IPR050482">
    <property type="entry name" value="Sensor_HK_TwoCompSys"/>
</dbReference>
<dbReference type="InterPro" id="IPR011712">
    <property type="entry name" value="Sig_transdc_His_kin_sub3_dim/P"/>
</dbReference>
<name>A0ABT7SF21_9CELL</name>
<dbReference type="SMART" id="SM00387">
    <property type="entry name" value="HATPase_c"/>
    <property type="match status" value="1"/>
</dbReference>
<keyword evidence="9" id="KW-1133">Transmembrane helix</keyword>
<keyword evidence="4" id="KW-0808">Transferase</keyword>
<keyword evidence="12" id="KW-1185">Reference proteome</keyword>
<evidence type="ECO:0000256" key="7">
    <source>
        <dbReference type="ARBA" id="ARBA00022840"/>
    </source>
</evidence>
<keyword evidence="6 11" id="KW-0418">Kinase</keyword>
<comment type="caution">
    <text evidence="11">The sequence shown here is derived from an EMBL/GenBank/DDBJ whole genome shotgun (WGS) entry which is preliminary data.</text>
</comment>
<dbReference type="Pfam" id="PF02518">
    <property type="entry name" value="HATPase_c"/>
    <property type="match status" value="1"/>
</dbReference>
<dbReference type="Gene3D" id="1.20.5.1930">
    <property type="match status" value="1"/>
</dbReference>
<evidence type="ECO:0000256" key="2">
    <source>
        <dbReference type="ARBA" id="ARBA00012438"/>
    </source>
</evidence>
<feature type="transmembrane region" description="Helical" evidence="9">
    <location>
        <begin position="57"/>
        <end position="85"/>
    </location>
</feature>
<evidence type="ECO:0000256" key="4">
    <source>
        <dbReference type="ARBA" id="ARBA00022679"/>
    </source>
</evidence>
<dbReference type="EC" id="2.7.13.3" evidence="2"/>
<evidence type="ECO:0000313" key="12">
    <source>
        <dbReference type="Proteomes" id="UP001529338"/>
    </source>
</evidence>
<dbReference type="PANTHER" id="PTHR24421:SF10">
    <property type="entry name" value="NITRATE_NITRITE SENSOR PROTEIN NARQ"/>
    <property type="match status" value="1"/>
</dbReference>
<keyword evidence="9" id="KW-0812">Transmembrane</keyword>
<comment type="catalytic activity">
    <reaction evidence="1">
        <text>ATP + protein L-histidine = ADP + protein N-phospho-L-histidine.</text>
        <dbReference type="EC" id="2.7.13.3"/>
    </reaction>
</comment>
<feature type="domain" description="Histidine kinase/HSP90-like ATPase" evidence="10">
    <location>
        <begin position="300"/>
        <end position="394"/>
    </location>
</feature>
<evidence type="ECO:0000256" key="6">
    <source>
        <dbReference type="ARBA" id="ARBA00022777"/>
    </source>
</evidence>
<evidence type="ECO:0000256" key="8">
    <source>
        <dbReference type="ARBA" id="ARBA00023012"/>
    </source>
</evidence>
<sequence length="396" mass="40166">MSWRLMPAARAPLAAGAFALLAVLQAGGGSGRVASVRPALGEGTAAGPGFERPQEAVVGVLLALAATAPVALAGLWPVVAAALSVAATVLTLLARVTPTVGALAALATLLVLVGLRRPAWVVAVLVAPLLVVLPSHAVDRPTAAAVLAVAVLAGAAGVGWRLRREAGRRDAAVVAAQESELEHLARGERVRIARELHDVVAHHVSLIALQAEVARVTVPGLPEEGEKRLVAIGDTARTALTEMRRLLGVLREDVEAADAATRRPQPGIAELTDLVDDVRGVGPAGTRLIVSGAVGPLDAGTELTAYRIVQEALTNARRHAGGTAVDVELEYRPDRLVVEVRDAGPGPVGDAAADAGGHGLAGMRERVAMAGGTLTVGPGRVGGFVVHAELPLGGAA</sequence>
<evidence type="ECO:0000256" key="1">
    <source>
        <dbReference type="ARBA" id="ARBA00000085"/>
    </source>
</evidence>
<keyword evidence="7" id="KW-0067">ATP-binding</keyword>
<dbReference type="PANTHER" id="PTHR24421">
    <property type="entry name" value="NITRATE/NITRITE SENSOR PROTEIN NARX-RELATED"/>
    <property type="match status" value="1"/>
</dbReference>
<gene>
    <name evidence="11" type="ORF">QRT04_04385</name>
</gene>
<keyword evidence="3" id="KW-0597">Phosphoprotein</keyword>
<evidence type="ECO:0000256" key="3">
    <source>
        <dbReference type="ARBA" id="ARBA00022553"/>
    </source>
</evidence>
<feature type="transmembrane region" description="Helical" evidence="9">
    <location>
        <begin position="144"/>
        <end position="162"/>
    </location>
</feature>
<organism evidence="11 12">
    <name type="scientific">Cellulomonas alba</name>
    <dbReference type="NCBI Taxonomy" id="3053467"/>
    <lineage>
        <taxon>Bacteria</taxon>
        <taxon>Bacillati</taxon>
        <taxon>Actinomycetota</taxon>
        <taxon>Actinomycetes</taxon>
        <taxon>Micrococcales</taxon>
        <taxon>Cellulomonadaceae</taxon>
        <taxon>Cellulomonas</taxon>
    </lineage>
</organism>
<feature type="transmembrane region" description="Helical" evidence="9">
    <location>
        <begin position="119"/>
        <end position="137"/>
    </location>
</feature>